<gene>
    <name evidence="1" type="ORF">HGMM_F27H04C04</name>
</gene>
<protein>
    <submittedName>
        <fullName evidence="1">Hypothetical conserved protein</fullName>
    </submittedName>
</protein>
<proteinExistence type="predicted"/>
<accession>H5SH10</accession>
<sequence>MPTFYRLVRTQVVPADLEVVWEFFATPKNLNRLTPQEMHFAILSGADEPMYPGQLIEYRIQLVPGLIVHWLTEIVHVEPQRRFIDEQRFGPYKFWYHEHCFTPVPEGTQIEDLVTYALPFGPLGELAHALWVRRQLEHIFDFRRQAIEEIFGKSYGR</sequence>
<dbReference type="Pfam" id="PF10604">
    <property type="entry name" value="Polyketide_cyc2"/>
    <property type="match status" value="1"/>
</dbReference>
<dbReference type="Gene3D" id="3.30.530.20">
    <property type="match status" value="1"/>
</dbReference>
<dbReference type="InterPro" id="IPR019587">
    <property type="entry name" value="Polyketide_cyclase/dehydratase"/>
</dbReference>
<dbReference type="CDD" id="cd07820">
    <property type="entry name" value="SRPBCC_3"/>
    <property type="match status" value="1"/>
</dbReference>
<dbReference type="SUPFAM" id="SSF55961">
    <property type="entry name" value="Bet v1-like"/>
    <property type="match status" value="1"/>
</dbReference>
<name>H5SH10_9BACT</name>
<reference evidence="1" key="1">
    <citation type="journal article" date="2005" name="Environ. Microbiol.">
        <title>Genetic and functional properties of uncultivated thermophilic crenarchaeotes from a subsurface gold mine as revealed by analysis of genome fragments.</title>
        <authorList>
            <person name="Nunoura T."/>
            <person name="Hirayama H."/>
            <person name="Takami H."/>
            <person name="Oida H."/>
            <person name="Nishi S."/>
            <person name="Shimamura S."/>
            <person name="Suzuki Y."/>
            <person name="Inagaki F."/>
            <person name="Takai K."/>
            <person name="Nealson K.H."/>
            <person name="Horikoshi K."/>
        </authorList>
    </citation>
    <scope>NUCLEOTIDE SEQUENCE</scope>
</reference>
<dbReference type="AlphaFoldDB" id="H5SH10"/>
<dbReference type="InterPro" id="IPR023393">
    <property type="entry name" value="START-like_dom_sf"/>
</dbReference>
<organism evidence="1">
    <name type="scientific">uncultured Acetothermia bacterium</name>
    <dbReference type="NCBI Taxonomy" id="236499"/>
    <lineage>
        <taxon>Bacteria</taxon>
        <taxon>Candidatus Bipolaricaulota</taxon>
        <taxon>environmental samples</taxon>
    </lineage>
</organism>
<reference evidence="1" key="2">
    <citation type="journal article" date="2012" name="PLoS ONE">
        <title>A Deeply Branching Thermophilic Bacterium with an Ancient Acetyl-CoA Pathway Dominates a Subsurface Ecosystem.</title>
        <authorList>
            <person name="Takami H."/>
            <person name="Noguchi H."/>
            <person name="Takaki Y."/>
            <person name="Uchiyama I."/>
            <person name="Toyoda A."/>
            <person name="Nishi S."/>
            <person name="Chee G.-J."/>
            <person name="Arai W."/>
            <person name="Nunoura T."/>
            <person name="Itoh T."/>
            <person name="Hattori M."/>
            <person name="Takai K."/>
        </authorList>
    </citation>
    <scope>NUCLEOTIDE SEQUENCE</scope>
</reference>
<evidence type="ECO:0000313" key="1">
    <source>
        <dbReference type="EMBL" id="BAL55446.1"/>
    </source>
</evidence>
<dbReference type="EMBL" id="AP011718">
    <property type="protein sequence ID" value="BAL55446.1"/>
    <property type="molecule type" value="Genomic_DNA"/>
</dbReference>